<organism evidence="4">
    <name type="scientific">uncultured Caudovirales phage</name>
    <dbReference type="NCBI Taxonomy" id="2100421"/>
    <lineage>
        <taxon>Viruses</taxon>
        <taxon>Duplodnaviria</taxon>
        <taxon>Heunggongvirae</taxon>
        <taxon>Uroviricota</taxon>
        <taxon>Caudoviricetes</taxon>
        <taxon>Peduoviridae</taxon>
        <taxon>Maltschvirus</taxon>
        <taxon>Maltschvirus maltsch</taxon>
    </lineage>
</organism>
<evidence type="ECO:0000256" key="2">
    <source>
        <dbReference type="ARBA" id="ARBA00023009"/>
    </source>
</evidence>
<name>A0A6J5MXJ3_9CAUD</name>
<keyword evidence="2" id="KW-1160">Virus entry into host cell</keyword>
<keyword evidence="1" id="KW-1188">Viral release from host cell</keyword>
<gene>
    <name evidence="4" type="ORF">UFOVP546_18</name>
</gene>
<dbReference type="Gene3D" id="1.20.1270.210">
    <property type="match status" value="1"/>
</dbReference>
<proteinExistence type="predicted"/>
<dbReference type="Pfam" id="PF04860">
    <property type="entry name" value="Phage_portal"/>
    <property type="match status" value="1"/>
</dbReference>
<dbReference type="Gene3D" id="3.40.140.120">
    <property type="match status" value="1"/>
</dbReference>
<reference evidence="4" key="1">
    <citation type="submission" date="2020-04" db="EMBL/GenBank/DDBJ databases">
        <authorList>
            <person name="Chiriac C."/>
            <person name="Salcher M."/>
            <person name="Ghai R."/>
            <person name="Kavagutti S V."/>
        </authorList>
    </citation>
    <scope>NUCLEOTIDE SEQUENCE</scope>
</reference>
<accession>A0A6J5MXJ3</accession>
<evidence type="ECO:0000256" key="1">
    <source>
        <dbReference type="ARBA" id="ARBA00022950"/>
    </source>
</evidence>
<keyword evidence="1" id="KW-0118">Viral capsid assembly</keyword>
<dbReference type="Gene3D" id="3.30.1120.70">
    <property type="match status" value="1"/>
</dbReference>
<evidence type="ECO:0000313" key="4">
    <source>
        <dbReference type="EMBL" id="CAB4149683.1"/>
    </source>
</evidence>
<protein>
    <submittedName>
        <fullName evidence="4">COG4695 Phage-related protein</fullName>
    </submittedName>
</protein>
<dbReference type="EMBL" id="LR796528">
    <property type="protein sequence ID" value="CAB4149683.1"/>
    <property type="molecule type" value="Genomic_DNA"/>
</dbReference>
<dbReference type="InterPro" id="IPR006427">
    <property type="entry name" value="Portal_HK97"/>
</dbReference>
<sequence length="362" mass="40337">MATILDRLLGRKEVRAAQPTIPTRLASTVTPSSALTLTAVYRAIQIIATPISKMTINTYRYATGIELKIENPVLVDNPSLDQNRRDFLFQTVVDLALEGNSYWLKSFGSNGQVNNLTILPAASVMPSYPKMVDGTIDYSTIVYDYMGKRYTKREMEHLRIFSRAGVLKGVSPIESCRADLAAAIDLRDYAGNWFTSAGVPTGVLKTNNMLNKAEADEVTANWHNKQQNRQVAVLGNGFDYQQIALSPRDALFTEVQDQQVQTIARLFGIPPRLLLTSVPGSSDTYSNLQDENQVFFRHTLMAYTDAITDALSNCLPRGTRAQFDFEHLFKADVAARYNYYKIAIDAGILTAEEIRTKEGLDV</sequence>
<keyword evidence="3" id="KW-0231">Viral genome packaging</keyword>
<keyword evidence="2" id="KW-1162">Viral penetration into host cytoplasm</keyword>
<dbReference type="InterPro" id="IPR006944">
    <property type="entry name" value="Phage/GTA_portal"/>
</dbReference>
<keyword evidence="2" id="KW-1171">Viral genome ejection through host cell envelope</keyword>
<dbReference type="NCBIfam" id="TIGR01537">
    <property type="entry name" value="portal_HK97"/>
    <property type="match status" value="1"/>
</dbReference>
<evidence type="ECO:0000256" key="3">
    <source>
        <dbReference type="ARBA" id="ARBA00023219"/>
    </source>
</evidence>